<gene>
    <name evidence="10" type="ORF">HNR15_001411</name>
</gene>
<proteinExistence type="inferred from homology"/>
<evidence type="ECO:0000313" key="11">
    <source>
        <dbReference type="Proteomes" id="UP000571817"/>
    </source>
</evidence>
<dbReference type="GO" id="GO:0005886">
    <property type="term" value="C:plasma membrane"/>
    <property type="evidence" value="ECO:0007669"/>
    <property type="project" value="UniProtKB-SubCell"/>
</dbReference>
<comment type="similarity">
    <text evidence="7">Belongs to the binding-protein-dependent transport system permease family.</text>
</comment>
<reference evidence="10 11" key="1">
    <citation type="submission" date="2020-07" db="EMBL/GenBank/DDBJ databases">
        <title>Sequencing the genomes of 1000 actinobacteria strains.</title>
        <authorList>
            <person name="Klenk H.-P."/>
        </authorList>
    </citation>
    <scope>NUCLEOTIDE SEQUENCE [LARGE SCALE GENOMIC DNA]</scope>
    <source>
        <strain evidence="10 11">DSM 29531</strain>
    </source>
</reference>
<organism evidence="10 11">
    <name type="scientific">Allobranchiibius huperziae</name>
    <dbReference type="NCBI Taxonomy" id="1874116"/>
    <lineage>
        <taxon>Bacteria</taxon>
        <taxon>Bacillati</taxon>
        <taxon>Actinomycetota</taxon>
        <taxon>Actinomycetes</taxon>
        <taxon>Micrococcales</taxon>
        <taxon>Dermacoccaceae</taxon>
        <taxon>Allobranchiibius</taxon>
    </lineage>
</organism>
<feature type="domain" description="ABC transmembrane type-1" evidence="9">
    <location>
        <begin position="114"/>
        <end position="317"/>
    </location>
</feature>
<sequence length="330" mass="35099">MIIESPDAASAPGEGDSAKEIEGKSPRQLAWMHLRRDKVTLGAGVVAALGILIAIAAPILVKLGAIDNANDTHPNLLTDSGQTQGAFSGASWSHPLGVTPQNGSDLLDRLLLGTTYSLVIAVGATVITLLLGTIVGIISGYIGGKTDYWLGRLIDLVLCFPQTLMLLALAPTFVDLLSNRFGVPAGATAHATFAILVLGLFGWPLFARVVRGQVLSLRQREFIEAATSLGATRRRIYIKELLPNLWAPFLVYGSLYIPQYISAEAALAYLGVSIQPPTPTLGNILNAAIGYIQTDSTFFLEPAVVIVVLVLAFNLLGDGLRDAFDPRSDR</sequence>
<keyword evidence="3" id="KW-1003">Cell membrane</keyword>
<evidence type="ECO:0000256" key="8">
    <source>
        <dbReference type="SAM" id="MobiDB-lite"/>
    </source>
</evidence>
<keyword evidence="4 7" id="KW-0812">Transmembrane</keyword>
<dbReference type="EMBL" id="JACCFW010000001">
    <property type="protein sequence ID" value="NYJ74448.1"/>
    <property type="molecule type" value="Genomic_DNA"/>
</dbReference>
<keyword evidence="2 7" id="KW-0813">Transport</keyword>
<feature type="transmembrane region" description="Helical" evidence="7">
    <location>
        <begin position="241"/>
        <end position="261"/>
    </location>
</feature>
<dbReference type="CDD" id="cd06261">
    <property type="entry name" value="TM_PBP2"/>
    <property type="match status" value="1"/>
</dbReference>
<dbReference type="Pfam" id="PF00528">
    <property type="entry name" value="BPD_transp_1"/>
    <property type="match status" value="1"/>
</dbReference>
<feature type="region of interest" description="Disordered" evidence="8">
    <location>
        <begin position="1"/>
        <end position="22"/>
    </location>
</feature>
<dbReference type="Gene3D" id="1.10.3720.10">
    <property type="entry name" value="MetI-like"/>
    <property type="match status" value="1"/>
</dbReference>
<keyword evidence="6 7" id="KW-0472">Membrane</keyword>
<evidence type="ECO:0000256" key="1">
    <source>
        <dbReference type="ARBA" id="ARBA00004651"/>
    </source>
</evidence>
<keyword evidence="11" id="KW-1185">Reference proteome</keyword>
<evidence type="ECO:0000256" key="7">
    <source>
        <dbReference type="RuleBase" id="RU363032"/>
    </source>
</evidence>
<dbReference type="PANTHER" id="PTHR43386:SF1">
    <property type="entry name" value="D,D-DIPEPTIDE TRANSPORT SYSTEM PERMEASE PROTEIN DDPC-RELATED"/>
    <property type="match status" value="1"/>
</dbReference>
<feature type="transmembrane region" description="Helical" evidence="7">
    <location>
        <begin position="153"/>
        <end position="174"/>
    </location>
</feature>
<dbReference type="Proteomes" id="UP000571817">
    <property type="component" value="Unassembled WGS sequence"/>
</dbReference>
<dbReference type="InterPro" id="IPR050366">
    <property type="entry name" value="BP-dependent_transpt_permease"/>
</dbReference>
<name>A0A853DC06_9MICO</name>
<feature type="transmembrane region" description="Helical" evidence="7">
    <location>
        <begin position="39"/>
        <end position="61"/>
    </location>
</feature>
<feature type="transmembrane region" description="Helical" evidence="7">
    <location>
        <begin position="298"/>
        <end position="317"/>
    </location>
</feature>
<dbReference type="InterPro" id="IPR035906">
    <property type="entry name" value="MetI-like_sf"/>
</dbReference>
<comment type="subcellular location">
    <subcellularLocation>
        <location evidence="1 7">Cell membrane</location>
        <topology evidence="1 7">Multi-pass membrane protein</topology>
    </subcellularLocation>
</comment>
<dbReference type="PANTHER" id="PTHR43386">
    <property type="entry name" value="OLIGOPEPTIDE TRANSPORT SYSTEM PERMEASE PROTEIN APPC"/>
    <property type="match status" value="1"/>
</dbReference>
<evidence type="ECO:0000256" key="6">
    <source>
        <dbReference type="ARBA" id="ARBA00023136"/>
    </source>
</evidence>
<accession>A0A853DC06</accession>
<keyword evidence="5 7" id="KW-1133">Transmembrane helix</keyword>
<evidence type="ECO:0000259" key="9">
    <source>
        <dbReference type="PROSITE" id="PS50928"/>
    </source>
</evidence>
<evidence type="ECO:0000313" key="10">
    <source>
        <dbReference type="EMBL" id="NYJ74448.1"/>
    </source>
</evidence>
<evidence type="ECO:0000256" key="2">
    <source>
        <dbReference type="ARBA" id="ARBA00022448"/>
    </source>
</evidence>
<evidence type="ECO:0000256" key="3">
    <source>
        <dbReference type="ARBA" id="ARBA00022475"/>
    </source>
</evidence>
<dbReference type="RefSeq" id="WP_218883585.1">
    <property type="nucleotide sequence ID" value="NZ_JACCFW010000001.1"/>
</dbReference>
<feature type="transmembrane region" description="Helical" evidence="7">
    <location>
        <begin position="116"/>
        <end position="141"/>
    </location>
</feature>
<evidence type="ECO:0000256" key="5">
    <source>
        <dbReference type="ARBA" id="ARBA00022989"/>
    </source>
</evidence>
<feature type="transmembrane region" description="Helical" evidence="7">
    <location>
        <begin position="186"/>
        <end position="210"/>
    </location>
</feature>
<dbReference type="GO" id="GO:0055085">
    <property type="term" value="P:transmembrane transport"/>
    <property type="evidence" value="ECO:0007669"/>
    <property type="project" value="InterPro"/>
</dbReference>
<dbReference type="PROSITE" id="PS50928">
    <property type="entry name" value="ABC_TM1"/>
    <property type="match status" value="1"/>
</dbReference>
<dbReference type="AlphaFoldDB" id="A0A853DC06"/>
<comment type="caution">
    <text evidence="10">The sequence shown here is derived from an EMBL/GenBank/DDBJ whole genome shotgun (WGS) entry which is preliminary data.</text>
</comment>
<dbReference type="SUPFAM" id="SSF161098">
    <property type="entry name" value="MetI-like"/>
    <property type="match status" value="1"/>
</dbReference>
<dbReference type="InterPro" id="IPR000515">
    <property type="entry name" value="MetI-like"/>
</dbReference>
<evidence type="ECO:0000256" key="4">
    <source>
        <dbReference type="ARBA" id="ARBA00022692"/>
    </source>
</evidence>
<protein>
    <submittedName>
        <fullName evidence="10">Peptide/nickel transport system permease protein</fullName>
    </submittedName>
</protein>